<sequence>MSMFKDCPRCVLVASAQYLTKYCMANFFWNFLKELTKTRFNPHNNALDFTGEIVIDPADNAGKVQSAFDVEARGSTTLTDVHAAEQALLSHNAKVYIASRNAEKDRNVLQMFFLKVDLSDVPCLARPFPMFGRGSMHRAGRCPRQLHDVDGVLQSWRQAKQPNSDHQITNTYLTKLLTPVLVETAEVFRRREGVLRQRTGSVRLFSQSKFSDVVVSAELVTPVRALYHGSDEVDASKIGDGNGEDKSLYKNTYMRRLHCCFQAENGNTKMLCLCGTMAMNQSTHPGKSAVLTYDTAIVRTTWVLSVRCTRPHICAYDLRDVGING</sequence>
<evidence type="ECO:0000313" key="2">
    <source>
        <dbReference type="Proteomes" id="UP000054144"/>
    </source>
</evidence>
<dbReference type="EMBL" id="KN881851">
    <property type="protein sequence ID" value="KIY48205.1"/>
    <property type="molecule type" value="Genomic_DNA"/>
</dbReference>
<evidence type="ECO:0000313" key="1">
    <source>
        <dbReference type="EMBL" id="KIY48205.1"/>
    </source>
</evidence>
<dbReference type="Proteomes" id="UP000054144">
    <property type="component" value="Unassembled WGS sequence"/>
</dbReference>
<keyword evidence="2" id="KW-1185">Reference proteome</keyword>
<dbReference type="AlphaFoldDB" id="A0A0D7AC03"/>
<name>A0A0D7AC03_9AGAR</name>
<proteinExistence type="predicted"/>
<dbReference type="OrthoDB" id="191139at2759"/>
<reference evidence="1 2" key="1">
    <citation type="journal article" date="2015" name="Fungal Genet. Biol.">
        <title>Evolution of novel wood decay mechanisms in Agaricales revealed by the genome sequences of Fistulina hepatica and Cylindrobasidium torrendii.</title>
        <authorList>
            <person name="Floudas D."/>
            <person name="Held B.W."/>
            <person name="Riley R."/>
            <person name="Nagy L.G."/>
            <person name="Koehler G."/>
            <person name="Ransdell A.S."/>
            <person name="Younus H."/>
            <person name="Chow J."/>
            <person name="Chiniquy J."/>
            <person name="Lipzen A."/>
            <person name="Tritt A."/>
            <person name="Sun H."/>
            <person name="Haridas S."/>
            <person name="LaButti K."/>
            <person name="Ohm R.A."/>
            <person name="Kues U."/>
            <person name="Blanchette R.A."/>
            <person name="Grigoriev I.V."/>
            <person name="Minto R.E."/>
            <person name="Hibbett D.S."/>
        </authorList>
    </citation>
    <scope>NUCLEOTIDE SEQUENCE [LARGE SCALE GENOMIC DNA]</scope>
    <source>
        <strain evidence="1 2">ATCC 64428</strain>
    </source>
</reference>
<gene>
    <name evidence="1" type="ORF">FISHEDRAFT_59032</name>
</gene>
<accession>A0A0D7AC03</accession>
<organism evidence="1 2">
    <name type="scientific">Fistulina hepatica ATCC 64428</name>
    <dbReference type="NCBI Taxonomy" id="1128425"/>
    <lineage>
        <taxon>Eukaryota</taxon>
        <taxon>Fungi</taxon>
        <taxon>Dikarya</taxon>
        <taxon>Basidiomycota</taxon>
        <taxon>Agaricomycotina</taxon>
        <taxon>Agaricomycetes</taxon>
        <taxon>Agaricomycetidae</taxon>
        <taxon>Agaricales</taxon>
        <taxon>Fistulinaceae</taxon>
        <taxon>Fistulina</taxon>
    </lineage>
</organism>
<protein>
    <submittedName>
        <fullName evidence="1">Uncharacterized protein</fullName>
    </submittedName>
</protein>